<evidence type="ECO:0000256" key="1">
    <source>
        <dbReference type="ARBA" id="ARBA00008791"/>
    </source>
</evidence>
<sequence length="138" mass="14920">MGFRKILVGFDGSQGASAAFQLAIEIAARFGAEVRALAVLPPPGSDWDSSAVEERRLLQAPLEACAAIAREGNVPFSERIEEGDPAEELLRSARDGFYDLIVVGRRKLSQPAHWILGSVSERVIRHSRCAVLVVEPPG</sequence>
<dbReference type="InterPro" id="IPR006015">
    <property type="entry name" value="Universal_stress_UspA"/>
</dbReference>
<dbReference type="Gene3D" id="3.40.50.12370">
    <property type="match status" value="1"/>
</dbReference>
<organism evidence="3 4">
    <name type="scientific">Methylacidimicrobium tartarophylax</name>
    <dbReference type="NCBI Taxonomy" id="1041768"/>
    <lineage>
        <taxon>Bacteria</taxon>
        <taxon>Pseudomonadati</taxon>
        <taxon>Verrucomicrobiota</taxon>
        <taxon>Methylacidimicrobium</taxon>
    </lineage>
</organism>
<dbReference type="OrthoDB" id="9794782at2"/>
<reference evidence="3 4" key="1">
    <citation type="submission" date="2019-09" db="EMBL/GenBank/DDBJ databases">
        <authorList>
            <person name="Cremers G."/>
        </authorList>
    </citation>
    <scope>NUCLEOTIDE SEQUENCE [LARGE SCALE GENOMIC DNA]</scope>
    <source>
        <strain evidence="3">4A</strain>
    </source>
</reference>
<dbReference type="PRINTS" id="PR01438">
    <property type="entry name" value="UNVRSLSTRESS"/>
</dbReference>
<gene>
    <name evidence="3" type="ORF">MAMT_01474</name>
</gene>
<comment type="similarity">
    <text evidence="1">Belongs to the universal stress protein A family.</text>
</comment>
<protein>
    <submittedName>
        <fullName evidence="3">Universal stress protein</fullName>
    </submittedName>
</protein>
<evidence type="ECO:0000313" key="4">
    <source>
        <dbReference type="Proteomes" id="UP000334923"/>
    </source>
</evidence>
<feature type="domain" description="UspA" evidence="2">
    <location>
        <begin position="3"/>
        <end position="134"/>
    </location>
</feature>
<dbReference type="PANTHER" id="PTHR46268">
    <property type="entry name" value="STRESS RESPONSE PROTEIN NHAX"/>
    <property type="match status" value="1"/>
</dbReference>
<dbReference type="CDD" id="cd00293">
    <property type="entry name" value="USP-like"/>
    <property type="match status" value="1"/>
</dbReference>
<evidence type="ECO:0000313" key="3">
    <source>
        <dbReference type="EMBL" id="VVM06967.1"/>
    </source>
</evidence>
<dbReference type="RefSeq" id="WP_142660313.1">
    <property type="nucleotide sequence ID" value="NZ_CABFVA020000078.1"/>
</dbReference>
<keyword evidence="4" id="KW-1185">Reference proteome</keyword>
<dbReference type="PANTHER" id="PTHR46268:SF25">
    <property type="entry name" value="USPA DOMAIN PROTEIN"/>
    <property type="match status" value="1"/>
</dbReference>
<dbReference type="Proteomes" id="UP000334923">
    <property type="component" value="Unassembled WGS sequence"/>
</dbReference>
<dbReference type="InterPro" id="IPR006016">
    <property type="entry name" value="UspA"/>
</dbReference>
<dbReference type="AlphaFoldDB" id="A0A5E6MLM8"/>
<dbReference type="Pfam" id="PF00582">
    <property type="entry name" value="Usp"/>
    <property type="match status" value="1"/>
</dbReference>
<proteinExistence type="inferred from homology"/>
<dbReference type="EMBL" id="CABFVA020000078">
    <property type="protein sequence ID" value="VVM06967.1"/>
    <property type="molecule type" value="Genomic_DNA"/>
</dbReference>
<name>A0A5E6MLM8_9BACT</name>
<accession>A0A5E6MLM8</accession>
<dbReference type="SUPFAM" id="SSF52402">
    <property type="entry name" value="Adenine nucleotide alpha hydrolases-like"/>
    <property type="match status" value="1"/>
</dbReference>
<evidence type="ECO:0000259" key="2">
    <source>
        <dbReference type="Pfam" id="PF00582"/>
    </source>
</evidence>